<organism evidence="1 2">
    <name type="scientific">Auriscalpium vulgare</name>
    <dbReference type="NCBI Taxonomy" id="40419"/>
    <lineage>
        <taxon>Eukaryota</taxon>
        <taxon>Fungi</taxon>
        <taxon>Dikarya</taxon>
        <taxon>Basidiomycota</taxon>
        <taxon>Agaricomycotina</taxon>
        <taxon>Agaricomycetes</taxon>
        <taxon>Russulales</taxon>
        <taxon>Auriscalpiaceae</taxon>
        <taxon>Auriscalpium</taxon>
    </lineage>
</organism>
<accession>A0ACB8RW94</accession>
<proteinExistence type="predicted"/>
<name>A0ACB8RW94_9AGAM</name>
<evidence type="ECO:0000313" key="1">
    <source>
        <dbReference type="EMBL" id="KAI0047881.1"/>
    </source>
</evidence>
<keyword evidence="2" id="KW-1185">Reference proteome</keyword>
<comment type="caution">
    <text evidence="1">The sequence shown here is derived from an EMBL/GenBank/DDBJ whole genome shotgun (WGS) entry which is preliminary data.</text>
</comment>
<reference evidence="1" key="2">
    <citation type="journal article" date="2022" name="New Phytol.">
        <title>Evolutionary transition to the ectomycorrhizal habit in the genomes of a hyperdiverse lineage of mushroom-forming fungi.</title>
        <authorList>
            <person name="Looney B."/>
            <person name="Miyauchi S."/>
            <person name="Morin E."/>
            <person name="Drula E."/>
            <person name="Courty P.E."/>
            <person name="Kohler A."/>
            <person name="Kuo A."/>
            <person name="LaButti K."/>
            <person name="Pangilinan J."/>
            <person name="Lipzen A."/>
            <person name="Riley R."/>
            <person name="Andreopoulos W."/>
            <person name="He G."/>
            <person name="Johnson J."/>
            <person name="Nolan M."/>
            <person name="Tritt A."/>
            <person name="Barry K.W."/>
            <person name="Grigoriev I.V."/>
            <person name="Nagy L.G."/>
            <person name="Hibbett D."/>
            <person name="Henrissat B."/>
            <person name="Matheny P.B."/>
            <person name="Labbe J."/>
            <person name="Martin F.M."/>
        </authorList>
    </citation>
    <scope>NUCLEOTIDE SEQUENCE</scope>
    <source>
        <strain evidence="1">FP105234-sp</strain>
    </source>
</reference>
<keyword evidence="1" id="KW-0378">Hydrolase</keyword>
<sequence length="405" mass="44668">MVGNAYPYSYDNWVSDINLAGSRGVDAFALNVGNEVWESDRMDDAYAAALTTVDNSTDTPSFGMFLSLDMTSLSCADDNDAITLAKLVQRYAGHPAQLRNNGRVVLSTFEGDECGFGSAGWEKVVDGLNVWFLPVFFGEIASWSQWGVVDGAFNWNSGWPSGDQNVTWDSDAWWISQMPSGKSYVAAASPWFFTHYGPDTYNKNWIYRGDDWLLAMRWELIVAHRDQIDMVEIISWNDFGESHYVGPIEGAQPMSEAWTNGFDHQGWLDMMSYYIQAFKTGIYPTVGQDQIFMWARLAPANATASADNVGQPDNWQWTKDYAWAVAFLKSPANVTLTCGTSTATFSLQGGASKIKLPLVDSCSITANVMRAGALVSAFSPEGLAFNSSQPETYNFNAIVTVSPGF</sequence>
<protein>
    <submittedName>
        <fullName evidence="1">Glycoside hydrolase family 71 protein</fullName>
    </submittedName>
</protein>
<reference evidence="1" key="1">
    <citation type="submission" date="2021-02" db="EMBL/GenBank/DDBJ databases">
        <authorList>
            <consortium name="DOE Joint Genome Institute"/>
            <person name="Ahrendt S."/>
            <person name="Looney B.P."/>
            <person name="Miyauchi S."/>
            <person name="Morin E."/>
            <person name="Drula E."/>
            <person name="Courty P.E."/>
            <person name="Chicoki N."/>
            <person name="Fauchery L."/>
            <person name="Kohler A."/>
            <person name="Kuo A."/>
            <person name="Labutti K."/>
            <person name="Pangilinan J."/>
            <person name="Lipzen A."/>
            <person name="Riley R."/>
            <person name="Andreopoulos W."/>
            <person name="He G."/>
            <person name="Johnson J."/>
            <person name="Barry K.W."/>
            <person name="Grigoriev I.V."/>
            <person name="Nagy L."/>
            <person name="Hibbett D."/>
            <person name="Henrissat B."/>
            <person name="Matheny P.B."/>
            <person name="Labbe J."/>
            <person name="Martin F."/>
        </authorList>
    </citation>
    <scope>NUCLEOTIDE SEQUENCE</scope>
    <source>
        <strain evidence="1">FP105234-sp</strain>
    </source>
</reference>
<dbReference type="EMBL" id="MU275896">
    <property type="protein sequence ID" value="KAI0047881.1"/>
    <property type="molecule type" value="Genomic_DNA"/>
</dbReference>
<gene>
    <name evidence="1" type="ORF">FA95DRAFT_1588974</name>
</gene>
<dbReference type="Proteomes" id="UP000814033">
    <property type="component" value="Unassembled WGS sequence"/>
</dbReference>
<evidence type="ECO:0000313" key="2">
    <source>
        <dbReference type="Proteomes" id="UP000814033"/>
    </source>
</evidence>